<comment type="similarity">
    <text evidence="2">Belongs to the autoinducer-2 exporter (AI-2E) (TC 2.A.86) family.</text>
</comment>
<keyword evidence="4 7" id="KW-1133">Transmembrane helix</keyword>
<dbReference type="GO" id="GO:0016020">
    <property type="term" value="C:membrane"/>
    <property type="evidence" value="ECO:0007669"/>
    <property type="project" value="UniProtKB-SubCell"/>
</dbReference>
<keyword evidence="9" id="KW-1185">Reference proteome</keyword>
<feature type="transmembrane region" description="Helical" evidence="7">
    <location>
        <begin position="146"/>
        <end position="167"/>
    </location>
</feature>
<evidence type="ECO:0000256" key="3">
    <source>
        <dbReference type="ARBA" id="ARBA00022692"/>
    </source>
</evidence>
<dbReference type="OMA" id="WYSVWGA"/>
<sequence length="479" mass="52663">MSMADPESGEISTNWWAKAKERVLEQRIIEQATEISSLRMKLERLDAEVQYAHKSWAPSQPPALLPRAPLSVVEQTIDERIRTLCQTVCAIAVVYFALYSLSHVLVLFFLAVALKYLLTPLIDFLSCQHPLCQRHQRRCFRLPRQWAVFFALVTVVVAMTMLSLIVANSLSAFASKAGVYNARIEASGPTDDNLFDAITAAQISLGMLNATTAASAEEKMSHFADLEKEMAKQLDVSDLIVNFLGSASGVLENSLYVVLFLIFMLAGKQIYAYIGGKVALSILVGVLHAVILCWIGLETSLSLVFGTRTPPCMLTFWLNFIPAIGAPLGVLLPMPFVGLDPEFSTMEVTLAFVLPMVLAFLNKDVIETKVFANTTNLDPVGVMLAILLWGSVWGITGMVLAVPITAVLRIYLENVEHPLMRYLAIKLGAPLARASQLNALEDESRRMRDAALSMRAQSRAAMDPVERGTAPSMSGERLL</sequence>
<dbReference type="RefSeq" id="XP_005790914.1">
    <property type="nucleotide sequence ID" value="XM_005790857.1"/>
</dbReference>
<dbReference type="Pfam" id="PF01594">
    <property type="entry name" value="AI-2E_transport"/>
    <property type="match status" value="1"/>
</dbReference>
<keyword evidence="3 7" id="KW-0812">Transmembrane</keyword>
<accession>A0A0D3KRV0</accession>
<dbReference type="Proteomes" id="UP000013827">
    <property type="component" value="Unassembled WGS sequence"/>
</dbReference>
<feature type="transmembrane region" description="Helical" evidence="7">
    <location>
        <begin position="343"/>
        <end position="361"/>
    </location>
</feature>
<organism evidence="8 9">
    <name type="scientific">Emiliania huxleyi (strain CCMP1516)</name>
    <dbReference type="NCBI Taxonomy" id="280463"/>
    <lineage>
        <taxon>Eukaryota</taxon>
        <taxon>Haptista</taxon>
        <taxon>Haptophyta</taxon>
        <taxon>Prymnesiophyceae</taxon>
        <taxon>Isochrysidales</taxon>
        <taxon>Noelaerhabdaceae</taxon>
        <taxon>Emiliania</taxon>
    </lineage>
</organism>
<dbReference type="GeneID" id="17283755"/>
<feature type="transmembrane region" description="Helical" evidence="7">
    <location>
        <begin position="278"/>
        <end position="297"/>
    </location>
</feature>
<dbReference type="EnsemblProtists" id="EOD38485">
    <property type="protein sequence ID" value="EOD38485"/>
    <property type="gene ID" value="EMIHUDRAFT_224581"/>
</dbReference>
<evidence type="ECO:0000313" key="9">
    <source>
        <dbReference type="Proteomes" id="UP000013827"/>
    </source>
</evidence>
<dbReference type="InterPro" id="IPR002549">
    <property type="entry name" value="AI-2E-like"/>
</dbReference>
<evidence type="ECO:0000256" key="2">
    <source>
        <dbReference type="ARBA" id="ARBA00009773"/>
    </source>
</evidence>
<feature type="transmembrane region" description="Helical" evidence="7">
    <location>
        <begin position="381"/>
        <end position="412"/>
    </location>
</feature>
<feature type="region of interest" description="Disordered" evidence="6">
    <location>
        <begin position="455"/>
        <end position="479"/>
    </location>
</feature>
<proteinExistence type="inferred from homology"/>
<evidence type="ECO:0000313" key="8">
    <source>
        <dbReference type="EnsemblProtists" id="EOD38485"/>
    </source>
</evidence>
<reference evidence="8" key="2">
    <citation type="submission" date="2024-10" db="UniProtKB">
        <authorList>
            <consortium name="EnsemblProtists"/>
        </authorList>
    </citation>
    <scope>IDENTIFICATION</scope>
</reference>
<evidence type="ECO:0000256" key="7">
    <source>
        <dbReference type="SAM" id="Phobius"/>
    </source>
</evidence>
<protein>
    <submittedName>
        <fullName evidence="8">Uncharacterized protein</fullName>
    </submittedName>
</protein>
<evidence type="ECO:0000256" key="4">
    <source>
        <dbReference type="ARBA" id="ARBA00022989"/>
    </source>
</evidence>
<dbReference type="AlphaFoldDB" id="A0A0D3KRV0"/>
<name>A0A0D3KRV0_EMIH1</name>
<comment type="subcellular location">
    <subcellularLocation>
        <location evidence="1">Membrane</location>
        <topology evidence="1">Multi-pass membrane protein</topology>
    </subcellularLocation>
</comment>
<reference evidence="9" key="1">
    <citation type="journal article" date="2013" name="Nature">
        <title>Pan genome of the phytoplankton Emiliania underpins its global distribution.</title>
        <authorList>
            <person name="Read B.A."/>
            <person name="Kegel J."/>
            <person name="Klute M.J."/>
            <person name="Kuo A."/>
            <person name="Lefebvre S.C."/>
            <person name="Maumus F."/>
            <person name="Mayer C."/>
            <person name="Miller J."/>
            <person name="Monier A."/>
            <person name="Salamov A."/>
            <person name="Young J."/>
            <person name="Aguilar M."/>
            <person name="Claverie J.M."/>
            <person name="Frickenhaus S."/>
            <person name="Gonzalez K."/>
            <person name="Herman E.K."/>
            <person name="Lin Y.C."/>
            <person name="Napier J."/>
            <person name="Ogata H."/>
            <person name="Sarno A.F."/>
            <person name="Shmutz J."/>
            <person name="Schroeder D."/>
            <person name="de Vargas C."/>
            <person name="Verret F."/>
            <person name="von Dassow P."/>
            <person name="Valentin K."/>
            <person name="Van de Peer Y."/>
            <person name="Wheeler G."/>
            <person name="Dacks J.B."/>
            <person name="Delwiche C.F."/>
            <person name="Dyhrman S.T."/>
            <person name="Glockner G."/>
            <person name="John U."/>
            <person name="Richards T."/>
            <person name="Worden A.Z."/>
            <person name="Zhang X."/>
            <person name="Grigoriev I.V."/>
            <person name="Allen A.E."/>
            <person name="Bidle K."/>
            <person name="Borodovsky M."/>
            <person name="Bowler C."/>
            <person name="Brownlee C."/>
            <person name="Cock J.M."/>
            <person name="Elias M."/>
            <person name="Gladyshev V.N."/>
            <person name="Groth M."/>
            <person name="Guda C."/>
            <person name="Hadaegh A."/>
            <person name="Iglesias-Rodriguez M.D."/>
            <person name="Jenkins J."/>
            <person name="Jones B.M."/>
            <person name="Lawson T."/>
            <person name="Leese F."/>
            <person name="Lindquist E."/>
            <person name="Lobanov A."/>
            <person name="Lomsadze A."/>
            <person name="Malik S.B."/>
            <person name="Marsh M.E."/>
            <person name="Mackinder L."/>
            <person name="Mock T."/>
            <person name="Mueller-Roeber B."/>
            <person name="Pagarete A."/>
            <person name="Parker M."/>
            <person name="Probert I."/>
            <person name="Quesneville H."/>
            <person name="Raines C."/>
            <person name="Rensing S.A."/>
            <person name="Riano-Pachon D.M."/>
            <person name="Richier S."/>
            <person name="Rokitta S."/>
            <person name="Shiraiwa Y."/>
            <person name="Soanes D.M."/>
            <person name="van der Giezen M."/>
            <person name="Wahlund T.M."/>
            <person name="Williams B."/>
            <person name="Wilson W."/>
            <person name="Wolfe G."/>
            <person name="Wurch L.L."/>
        </authorList>
    </citation>
    <scope>NUCLEOTIDE SEQUENCE</scope>
</reference>
<dbReference type="HOGENOM" id="CLU_570420_0_0_1"/>
<dbReference type="KEGG" id="ehx:EMIHUDRAFT_224581"/>
<keyword evidence="5 7" id="KW-0472">Membrane</keyword>
<dbReference type="eggNOG" id="ENOG502QUB1">
    <property type="taxonomic scope" value="Eukaryota"/>
</dbReference>
<evidence type="ECO:0000256" key="5">
    <source>
        <dbReference type="ARBA" id="ARBA00023136"/>
    </source>
</evidence>
<dbReference type="PaxDb" id="2903-EOD38485"/>
<evidence type="ECO:0000256" key="6">
    <source>
        <dbReference type="SAM" id="MobiDB-lite"/>
    </source>
</evidence>
<feature type="transmembrane region" description="Helical" evidence="7">
    <location>
        <begin position="317"/>
        <end position="336"/>
    </location>
</feature>
<feature type="transmembrane region" description="Helical" evidence="7">
    <location>
        <begin position="239"/>
        <end position="266"/>
    </location>
</feature>
<evidence type="ECO:0000256" key="1">
    <source>
        <dbReference type="ARBA" id="ARBA00004141"/>
    </source>
</evidence>